<feature type="signal peptide" evidence="2">
    <location>
        <begin position="1"/>
        <end position="18"/>
    </location>
</feature>
<gene>
    <name evidence="3" type="ORF">X797_009268</name>
</gene>
<feature type="chain" id="PRO_5001472593" evidence="2">
    <location>
        <begin position="19"/>
        <end position="383"/>
    </location>
</feature>
<evidence type="ECO:0000256" key="1">
    <source>
        <dbReference type="SAM" id="MobiDB-lite"/>
    </source>
</evidence>
<evidence type="ECO:0000313" key="4">
    <source>
        <dbReference type="Proteomes" id="UP000030151"/>
    </source>
</evidence>
<dbReference type="EMBL" id="JELW01000035">
    <property type="protein sequence ID" value="EXU97549.1"/>
    <property type="molecule type" value="Genomic_DNA"/>
</dbReference>
<proteinExistence type="predicted"/>
<protein>
    <submittedName>
        <fullName evidence="3">Uncharacterized protein</fullName>
    </submittedName>
</protein>
<name>A0A014N9Z5_9HYPO</name>
<feature type="region of interest" description="Disordered" evidence="1">
    <location>
        <begin position="357"/>
        <end position="383"/>
    </location>
</feature>
<organism evidence="3 4">
    <name type="scientific">Metarhizium robertsii</name>
    <dbReference type="NCBI Taxonomy" id="568076"/>
    <lineage>
        <taxon>Eukaryota</taxon>
        <taxon>Fungi</taxon>
        <taxon>Dikarya</taxon>
        <taxon>Ascomycota</taxon>
        <taxon>Pezizomycotina</taxon>
        <taxon>Sordariomycetes</taxon>
        <taxon>Hypocreomycetidae</taxon>
        <taxon>Hypocreales</taxon>
        <taxon>Clavicipitaceae</taxon>
        <taxon>Metarhizium</taxon>
    </lineage>
</organism>
<comment type="caution">
    <text evidence="3">The sequence shown here is derived from an EMBL/GenBank/DDBJ whole genome shotgun (WGS) entry which is preliminary data.</text>
</comment>
<dbReference type="AlphaFoldDB" id="A0A014N9Z5"/>
<dbReference type="HOGENOM" id="CLU_045009_0_0_1"/>
<accession>A0A014N9Z5</accession>
<evidence type="ECO:0000313" key="3">
    <source>
        <dbReference type="EMBL" id="EXU97549.1"/>
    </source>
</evidence>
<sequence length="383" mass="42548">MEPVAILLAFLQLRLACATYDDPFPRCSSCLSAVQHDAPGIGFGLTPNTGTVSAHLFNKTILDIAEISAEHEYQALMLRLTTAPRPEPLSSWEKLSRTINKSLGRPATADVGILARHLGRLRDAAQRRLPGEDVDSVAISLSPVRGLRLEDVEDALTHVGLKSWIRSDHVQAGLDPTLLTEPHAVYATHGQGLCHEYKNLFECWEEEEHFAQETLLVAGLTPTELRVEVAQLKAPFAWNQALEDYVVELRAGLDSLPVFASPQAYWEYVQTTLEAFLSQIRGPLPTSIMLLSADATRPEFSQALRHALSHYHYIGTNLTEPKYHTALQGFPVQFGPSRGAAQYARWRREAPLGCREDKRCDDERDKERSGVSKLVPGLKGELK</sequence>
<evidence type="ECO:0000256" key="2">
    <source>
        <dbReference type="SAM" id="SignalP"/>
    </source>
</evidence>
<keyword evidence="2" id="KW-0732">Signal</keyword>
<feature type="compositionally biased region" description="Basic and acidic residues" evidence="1">
    <location>
        <begin position="357"/>
        <end position="370"/>
    </location>
</feature>
<dbReference type="Proteomes" id="UP000030151">
    <property type="component" value="Unassembled WGS sequence"/>
</dbReference>
<reference evidence="3 4" key="1">
    <citation type="submission" date="2014-02" db="EMBL/GenBank/DDBJ databases">
        <title>The genome sequence of the entomopathogenic fungus Metarhizium robertsii ARSEF 2575.</title>
        <authorList>
            <person name="Giuliano Garisto Donzelli B."/>
            <person name="Roe B.A."/>
            <person name="Macmil S.L."/>
            <person name="Krasnoff S.B."/>
            <person name="Gibson D.M."/>
        </authorList>
    </citation>
    <scope>NUCLEOTIDE SEQUENCE [LARGE SCALE GENOMIC DNA]</scope>
    <source>
        <strain evidence="3 4">ARSEF 2575</strain>
    </source>
</reference>